<dbReference type="EMBL" id="NHYD01001211">
    <property type="protein sequence ID" value="PPQ91914.1"/>
    <property type="molecule type" value="Genomic_DNA"/>
</dbReference>
<dbReference type="PRINTS" id="PR00463">
    <property type="entry name" value="EP450I"/>
</dbReference>
<evidence type="ECO:0000256" key="5">
    <source>
        <dbReference type="ARBA" id="ARBA00023004"/>
    </source>
</evidence>
<dbReference type="Gene3D" id="1.10.630.10">
    <property type="entry name" value="Cytochrome P450"/>
    <property type="match status" value="1"/>
</dbReference>
<evidence type="ECO:0008006" key="11">
    <source>
        <dbReference type="Google" id="ProtNLM"/>
    </source>
</evidence>
<comment type="similarity">
    <text evidence="1 8">Belongs to the cytochrome P450 family.</text>
</comment>
<gene>
    <name evidence="9" type="ORF">CVT25_001285</name>
</gene>
<evidence type="ECO:0000256" key="8">
    <source>
        <dbReference type="RuleBase" id="RU000461"/>
    </source>
</evidence>
<keyword evidence="10" id="KW-1185">Reference proteome</keyword>
<evidence type="ECO:0000256" key="7">
    <source>
        <dbReference type="PIRSR" id="PIRSR602401-1"/>
    </source>
</evidence>
<dbReference type="Proteomes" id="UP000283269">
    <property type="component" value="Unassembled WGS sequence"/>
</dbReference>
<evidence type="ECO:0000313" key="10">
    <source>
        <dbReference type="Proteomes" id="UP000283269"/>
    </source>
</evidence>
<dbReference type="PANTHER" id="PTHR24291:SF50">
    <property type="entry name" value="BIFUNCTIONAL ALBAFLAVENONE MONOOXYGENASE_TERPENE SYNTHASE"/>
    <property type="match status" value="1"/>
</dbReference>
<dbReference type="GO" id="GO:0005506">
    <property type="term" value="F:iron ion binding"/>
    <property type="evidence" value="ECO:0007669"/>
    <property type="project" value="InterPro"/>
</dbReference>
<organism evidence="9 10">
    <name type="scientific">Psilocybe cyanescens</name>
    <dbReference type="NCBI Taxonomy" id="93625"/>
    <lineage>
        <taxon>Eukaryota</taxon>
        <taxon>Fungi</taxon>
        <taxon>Dikarya</taxon>
        <taxon>Basidiomycota</taxon>
        <taxon>Agaricomycotina</taxon>
        <taxon>Agaricomycetes</taxon>
        <taxon>Agaricomycetidae</taxon>
        <taxon>Agaricales</taxon>
        <taxon>Agaricineae</taxon>
        <taxon>Strophariaceae</taxon>
        <taxon>Psilocybe</taxon>
    </lineage>
</organism>
<dbReference type="GO" id="GO:0020037">
    <property type="term" value="F:heme binding"/>
    <property type="evidence" value="ECO:0007669"/>
    <property type="project" value="InterPro"/>
</dbReference>
<keyword evidence="3 7" id="KW-0479">Metal-binding</keyword>
<keyword evidence="5 7" id="KW-0408">Iron</keyword>
<dbReference type="PANTHER" id="PTHR24291">
    <property type="entry name" value="CYTOCHROME P450 FAMILY 4"/>
    <property type="match status" value="1"/>
</dbReference>
<feature type="binding site" description="axial binding residue" evidence="7">
    <location>
        <position position="403"/>
    </location>
    <ligand>
        <name>heme</name>
        <dbReference type="ChEBI" id="CHEBI:30413"/>
    </ligand>
    <ligandPart>
        <name>Fe</name>
        <dbReference type="ChEBI" id="CHEBI:18248"/>
    </ligandPart>
</feature>
<dbReference type="PROSITE" id="PS00086">
    <property type="entry name" value="CYTOCHROME_P450"/>
    <property type="match status" value="1"/>
</dbReference>
<evidence type="ECO:0000256" key="4">
    <source>
        <dbReference type="ARBA" id="ARBA00023002"/>
    </source>
</evidence>
<evidence type="ECO:0000313" key="9">
    <source>
        <dbReference type="EMBL" id="PPQ91914.1"/>
    </source>
</evidence>
<dbReference type="PRINTS" id="PR00385">
    <property type="entry name" value="P450"/>
</dbReference>
<comment type="caution">
    <text evidence="9">The sequence shown here is derived from an EMBL/GenBank/DDBJ whole genome shotgun (WGS) entry which is preliminary data.</text>
</comment>
<evidence type="ECO:0000256" key="1">
    <source>
        <dbReference type="ARBA" id="ARBA00010617"/>
    </source>
</evidence>
<dbReference type="SUPFAM" id="SSF48264">
    <property type="entry name" value="Cytochrome P450"/>
    <property type="match status" value="1"/>
</dbReference>
<evidence type="ECO:0000256" key="6">
    <source>
        <dbReference type="ARBA" id="ARBA00023033"/>
    </source>
</evidence>
<dbReference type="OrthoDB" id="1470350at2759"/>
<evidence type="ECO:0000256" key="3">
    <source>
        <dbReference type="ARBA" id="ARBA00022723"/>
    </source>
</evidence>
<accession>A0A409XME7</accession>
<dbReference type="Pfam" id="PF00067">
    <property type="entry name" value="p450"/>
    <property type="match status" value="1"/>
</dbReference>
<dbReference type="InterPro" id="IPR002401">
    <property type="entry name" value="Cyt_P450_E_grp-I"/>
</dbReference>
<dbReference type="AlphaFoldDB" id="A0A409XME7"/>
<keyword evidence="6 8" id="KW-0503">Monooxygenase</keyword>
<name>A0A409XME7_PSICY</name>
<proteinExistence type="inferred from homology"/>
<keyword evidence="2 7" id="KW-0349">Heme</keyword>
<evidence type="ECO:0000256" key="2">
    <source>
        <dbReference type="ARBA" id="ARBA00022617"/>
    </source>
</evidence>
<dbReference type="InterPro" id="IPR050196">
    <property type="entry name" value="Cytochrome_P450_Monoox"/>
</dbReference>
<dbReference type="InterPro" id="IPR001128">
    <property type="entry name" value="Cyt_P450"/>
</dbReference>
<dbReference type="GO" id="GO:0016705">
    <property type="term" value="F:oxidoreductase activity, acting on paired donors, with incorporation or reduction of molecular oxygen"/>
    <property type="evidence" value="ECO:0007669"/>
    <property type="project" value="InterPro"/>
</dbReference>
<keyword evidence="4 8" id="KW-0560">Oxidoreductase</keyword>
<reference evidence="9 10" key="1">
    <citation type="journal article" date="2018" name="Evol. Lett.">
        <title>Horizontal gene cluster transfer increased hallucinogenic mushroom diversity.</title>
        <authorList>
            <person name="Reynolds H.T."/>
            <person name="Vijayakumar V."/>
            <person name="Gluck-Thaler E."/>
            <person name="Korotkin H.B."/>
            <person name="Matheny P.B."/>
            <person name="Slot J.C."/>
        </authorList>
    </citation>
    <scope>NUCLEOTIDE SEQUENCE [LARGE SCALE GENOMIC DNA]</scope>
    <source>
        <strain evidence="9 10">2631</strain>
    </source>
</reference>
<dbReference type="InterPro" id="IPR036396">
    <property type="entry name" value="Cyt_P450_sf"/>
</dbReference>
<dbReference type="GO" id="GO:0004497">
    <property type="term" value="F:monooxygenase activity"/>
    <property type="evidence" value="ECO:0007669"/>
    <property type="project" value="UniProtKB-KW"/>
</dbReference>
<dbReference type="InterPro" id="IPR017972">
    <property type="entry name" value="Cyt_P450_CS"/>
</dbReference>
<dbReference type="InParanoid" id="A0A409XME7"/>
<protein>
    <recommendedName>
        <fullName evidence="11">Cytochrome P450</fullName>
    </recommendedName>
</protein>
<comment type="cofactor">
    <cofactor evidence="7">
        <name>heme</name>
        <dbReference type="ChEBI" id="CHEBI:30413"/>
    </cofactor>
</comment>
<sequence>MKSNLDRFAVYKPFAHDTISVVPYLVGSPSFYTGNVDVARQVSVGGHKCSFHKPTEASLAFLLWGMNIIAADGETWRKHRRVVGPAFNNELYQMVWTETLKTYGDMIAAEGWEGKQEIDVPVIQTLTFKLALLIIGKCGFGFSFNWFSPPRSKDGSLSIQEALRIVTDSHMIAVFLPQWIQNLPIKKMKEIREAHHKLLGFMKQQVEERRVEVRASLSEGSGGRHDAFTMLVKANEDEGKLKLSDEELIGNVFVMLFAGHETTAYTLAATLGFLAYHQDLQDEVYDQIVSVVGLERDPTIEDYPSLDKVLAAFYEGVRLFPAGHLMIRQAYEDTVLKIPNPVGEEGITTVPVPKGTNVIVDMVGVQYNPRYFDNPGEYRPSRWYGVNNESESFSAFSIGSRACLGRKFATLESVCFLSLLLRDFRIQPALKAGETKDQWRDRVLDAKIALTLGVNDVPVKLVRRV</sequence>
<dbReference type="STRING" id="93625.A0A409XME7"/>